<reference evidence="1 2" key="1">
    <citation type="journal article" date="2021" name="Cell">
        <title>Tracing the genetic footprints of vertebrate landing in non-teleost ray-finned fishes.</title>
        <authorList>
            <person name="Bi X."/>
            <person name="Wang K."/>
            <person name="Yang L."/>
            <person name="Pan H."/>
            <person name="Jiang H."/>
            <person name="Wei Q."/>
            <person name="Fang M."/>
            <person name="Yu H."/>
            <person name="Zhu C."/>
            <person name="Cai Y."/>
            <person name="He Y."/>
            <person name="Gan X."/>
            <person name="Zeng H."/>
            <person name="Yu D."/>
            <person name="Zhu Y."/>
            <person name="Jiang H."/>
            <person name="Qiu Q."/>
            <person name="Yang H."/>
            <person name="Zhang Y.E."/>
            <person name="Wang W."/>
            <person name="Zhu M."/>
            <person name="He S."/>
            <person name="Zhang G."/>
        </authorList>
    </citation>
    <scope>NUCLEOTIDE SEQUENCE [LARGE SCALE GENOMIC DNA]</scope>
    <source>
        <strain evidence="1">Bchr_013</strain>
    </source>
</reference>
<evidence type="ECO:0000313" key="2">
    <source>
        <dbReference type="Proteomes" id="UP000886611"/>
    </source>
</evidence>
<gene>
    <name evidence="1" type="primary">Pdpr</name>
    <name evidence="1" type="ORF">GTO96_0022904</name>
</gene>
<keyword evidence="2" id="KW-1185">Reference proteome</keyword>
<dbReference type="GO" id="GO:0005759">
    <property type="term" value="C:mitochondrial matrix"/>
    <property type="evidence" value="ECO:0007669"/>
    <property type="project" value="TreeGrafter"/>
</dbReference>
<organism evidence="1 2">
    <name type="scientific">Polypterus senegalus</name>
    <name type="common">Senegal bichir</name>
    <dbReference type="NCBI Taxonomy" id="55291"/>
    <lineage>
        <taxon>Eukaryota</taxon>
        <taxon>Metazoa</taxon>
        <taxon>Chordata</taxon>
        <taxon>Craniata</taxon>
        <taxon>Vertebrata</taxon>
        <taxon>Euteleostomi</taxon>
        <taxon>Actinopterygii</taxon>
        <taxon>Polypteriformes</taxon>
        <taxon>Polypteridae</taxon>
        <taxon>Polypterus</taxon>
    </lineage>
</organism>
<dbReference type="PANTHER" id="PTHR13847">
    <property type="entry name" value="SARCOSINE DEHYDROGENASE-RELATED"/>
    <property type="match status" value="1"/>
</dbReference>
<dbReference type="Proteomes" id="UP000886611">
    <property type="component" value="Unassembled WGS sequence"/>
</dbReference>
<name>A0A8X8BY70_POLSE</name>
<dbReference type="AlphaFoldDB" id="A0A8X8BY70"/>
<sequence>MQGCAWHCKTFNSAMFPKFPFDVRRSVARRRSVMFSILRSLSSEGKSILSPLPSQARVVICGGGIIGTSVAYHLAKLGWKDVVLLEQGRLGAGTTRLCAGIVSAVKQISIESKMASYSNNLYQQLEQETGIKTGM</sequence>
<dbReference type="Pfam" id="PF01266">
    <property type="entry name" value="DAO"/>
    <property type="match status" value="1"/>
</dbReference>
<comment type="caution">
    <text evidence="1">The sequence shown here is derived from an EMBL/GenBank/DDBJ whole genome shotgun (WGS) entry which is preliminary data.</text>
</comment>
<dbReference type="InterPro" id="IPR006076">
    <property type="entry name" value="FAD-dep_OxRdtase"/>
</dbReference>
<dbReference type="EMBL" id="JAATIS010000147">
    <property type="protein sequence ID" value="KAG2469996.1"/>
    <property type="molecule type" value="Genomic_DNA"/>
</dbReference>
<feature type="non-terminal residue" evidence="1">
    <location>
        <position position="1"/>
    </location>
</feature>
<dbReference type="InterPro" id="IPR001763">
    <property type="entry name" value="Rhodanese-like_dom"/>
</dbReference>
<feature type="non-terminal residue" evidence="1">
    <location>
        <position position="135"/>
    </location>
</feature>
<protein>
    <submittedName>
        <fullName evidence="1">PDPR phosphatase</fullName>
    </submittedName>
</protein>
<dbReference type="PROSITE" id="PS50206">
    <property type="entry name" value="RHODANESE_3"/>
    <property type="match status" value="1"/>
</dbReference>
<dbReference type="InterPro" id="IPR036188">
    <property type="entry name" value="FAD/NAD-bd_sf"/>
</dbReference>
<evidence type="ECO:0000313" key="1">
    <source>
        <dbReference type="EMBL" id="KAG2469996.1"/>
    </source>
</evidence>
<dbReference type="PANTHER" id="PTHR13847:SF193">
    <property type="entry name" value="PYRUVATE DEHYDROGENASE PHOSPHATASE REGULATORY SUBUNIT, MITOCHONDRIAL"/>
    <property type="match status" value="1"/>
</dbReference>
<accession>A0A8X8BY70</accession>
<proteinExistence type="predicted"/>
<dbReference type="Gene3D" id="3.50.50.60">
    <property type="entry name" value="FAD/NAD(P)-binding domain"/>
    <property type="match status" value="1"/>
</dbReference>
<dbReference type="SUPFAM" id="SSF51905">
    <property type="entry name" value="FAD/NAD(P)-binding domain"/>
    <property type="match status" value="1"/>
</dbReference>